<dbReference type="AlphaFoldDB" id="T1KBT8"/>
<organism evidence="2 3">
    <name type="scientific">Tetranychus urticae</name>
    <name type="common">Two-spotted spider mite</name>
    <dbReference type="NCBI Taxonomy" id="32264"/>
    <lineage>
        <taxon>Eukaryota</taxon>
        <taxon>Metazoa</taxon>
        <taxon>Ecdysozoa</taxon>
        <taxon>Arthropoda</taxon>
        <taxon>Chelicerata</taxon>
        <taxon>Arachnida</taxon>
        <taxon>Acari</taxon>
        <taxon>Acariformes</taxon>
        <taxon>Trombidiformes</taxon>
        <taxon>Prostigmata</taxon>
        <taxon>Eleutherengona</taxon>
        <taxon>Raphignathae</taxon>
        <taxon>Tetranychoidea</taxon>
        <taxon>Tetranychidae</taxon>
        <taxon>Tetranychus</taxon>
    </lineage>
</organism>
<feature type="transmembrane region" description="Helical" evidence="1">
    <location>
        <begin position="264"/>
        <end position="287"/>
    </location>
</feature>
<keyword evidence="3" id="KW-1185">Reference proteome</keyword>
<dbReference type="Proteomes" id="UP000015104">
    <property type="component" value="Unassembled WGS sequence"/>
</dbReference>
<keyword evidence="1" id="KW-0812">Transmembrane</keyword>
<keyword evidence="1" id="KW-1133">Transmembrane helix</keyword>
<dbReference type="HOGENOM" id="CLU_895238_0_0_1"/>
<protein>
    <submittedName>
        <fullName evidence="2">Uncharacterized protein</fullName>
    </submittedName>
</protein>
<proteinExistence type="predicted"/>
<accession>T1KBT8</accession>
<dbReference type="EMBL" id="CAEY01001955">
    <property type="status" value="NOT_ANNOTATED_CDS"/>
    <property type="molecule type" value="Genomic_DNA"/>
</dbReference>
<feature type="transmembrane region" description="Helical" evidence="1">
    <location>
        <begin position="161"/>
        <end position="179"/>
    </location>
</feature>
<evidence type="ECO:0000313" key="3">
    <source>
        <dbReference type="Proteomes" id="UP000015104"/>
    </source>
</evidence>
<keyword evidence="1" id="KW-0472">Membrane</keyword>
<evidence type="ECO:0000256" key="1">
    <source>
        <dbReference type="SAM" id="Phobius"/>
    </source>
</evidence>
<reference evidence="3" key="1">
    <citation type="submission" date="2011-08" db="EMBL/GenBank/DDBJ databases">
        <authorList>
            <person name="Rombauts S."/>
        </authorList>
    </citation>
    <scope>NUCLEOTIDE SEQUENCE</scope>
    <source>
        <strain evidence="3">London</strain>
    </source>
</reference>
<reference evidence="2" key="2">
    <citation type="submission" date="2015-06" db="UniProtKB">
        <authorList>
            <consortium name="EnsemblMetazoa"/>
        </authorList>
    </citation>
    <scope>IDENTIFICATION</scope>
</reference>
<dbReference type="EnsemblMetazoa" id="tetur08g05250.1">
    <property type="protein sequence ID" value="tetur08g05250.1"/>
    <property type="gene ID" value="tetur08g05250"/>
</dbReference>
<sequence>MSYGHSPWTAKLASNKHIELVNSTIKSAANTMANRITGFKNTLASSATNSPSKVSKENSYSTGVSGPALLLSQFASLVAEKIPANFGYDDDDCQSLRSLDFKRHSIADSADDLRSREGSIAQNLVDVTFALCTDVRSMERNKLEQHWKDLISCLNPDPEISYFWLFLMDPFLLLVWFGASGDHQNYLLYVNLPSQSKQVDACSLTKLKMTISREILAWFISLNTHRSSLARWMVSTKITCQDQLSNLLPHLLVPLMIIIRQIGFILLLAGGALFLSASLIAAFFMGVPLSRSFGNFGEFTQRFNFTGYGLK</sequence>
<name>T1KBT8_TETUR</name>
<evidence type="ECO:0000313" key="2">
    <source>
        <dbReference type="EnsemblMetazoa" id="tetur08g05250.1"/>
    </source>
</evidence>